<comment type="caution">
    <text evidence="2">The sequence shown here is derived from an EMBL/GenBank/DDBJ whole genome shotgun (WGS) entry which is preliminary data.</text>
</comment>
<dbReference type="EMBL" id="AMKT01000056">
    <property type="protein sequence ID" value="OXG18236.1"/>
    <property type="molecule type" value="Genomic_DNA"/>
</dbReference>
<evidence type="ECO:0000313" key="2">
    <source>
        <dbReference type="EMBL" id="OXG18236.1"/>
    </source>
</evidence>
<feature type="region of interest" description="Disordered" evidence="1">
    <location>
        <begin position="1"/>
        <end position="23"/>
    </location>
</feature>
<proteinExistence type="predicted"/>
<sequence>MKIPSPRGPSDKENGHDGIANECKTNPVTFQDMPYEVIKVIIEHTNPGDRYNLLFTCKNIAMVAGEMLCDGRMVAWRGHYGLSTSQDRAIGISELFAGIENTHSTKEKPFGRDLKLRFLRFITYLNLENYSKAKFDESAVILIIKALRELRDKGIEPFPNLVSVELGASPLSPPRAPELQREFDLTLVSLCRPKQVIVKSGYGFLELRSDNIPYCDLKFAGGHLPVEVLHQPFSFHIIPMACYGTRNRVNPPRTVTDSVEKSAEYVLRVLHQTHPELNDIKRKHYPEDQLEKRDKTTWAFSWELSRINGLPWAHHDVSKVRDAVLKELPEMRDRIYFSPRKSLASGWAQIINCGQ</sequence>
<protein>
    <recommendedName>
        <fullName evidence="4">F-box domain-containing protein</fullName>
    </recommendedName>
</protein>
<dbReference type="Proteomes" id="UP000199727">
    <property type="component" value="Unassembled WGS sequence"/>
</dbReference>
<gene>
    <name evidence="2" type="ORF">C361_04357</name>
</gene>
<evidence type="ECO:0008006" key="4">
    <source>
        <dbReference type="Google" id="ProtNLM"/>
    </source>
</evidence>
<dbReference type="AlphaFoldDB" id="A0A854QGH4"/>
<evidence type="ECO:0000313" key="3">
    <source>
        <dbReference type="Proteomes" id="UP000199727"/>
    </source>
</evidence>
<reference evidence="2 3" key="1">
    <citation type="submission" date="2017-06" db="EMBL/GenBank/DDBJ databases">
        <title>Global population genomics of the pathogenic fungus Cryptococcus neoformans var. grubii.</title>
        <authorList>
            <person name="Cuomo C."/>
            <person name="Litvintseva A."/>
            <person name="Chen Y."/>
            <person name="Young S."/>
            <person name="Zeng Q."/>
            <person name="Chapman S."/>
            <person name="Gujja S."/>
            <person name="Saif S."/>
            <person name="Birren B."/>
        </authorList>
    </citation>
    <scope>NUCLEOTIDE SEQUENCE [LARGE SCALE GENOMIC DNA]</scope>
    <source>
        <strain evidence="2 3">Tu259-1</strain>
    </source>
</reference>
<name>A0A854QGH4_CRYNE</name>
<dbReference type="OrthoDB" id="2568444at2759"/>
<organism evidence="2 3">
    <name type="scientific">Cryptococcus neoformans Tu259-1</name>
    <dbReference type="NCBI Taxonomy" id="1230072"/>
    <lineage>
        <taxon>Eukaryota</taxon>
        <taxon>Fungi</taxon>
        <taxon>Dikarya</taxon>
        <taxon>Basidiomycota</taxon>
        <taxon>Agaricomycotina</taxon>
        <taxon>Tremellomycetes</taxon>
        <taxon>Tremellales</taxon>
        <taxon>Cryptococcaceae</taxon>
        <taxon>Cryptococcus</taxon>
        <taxon>Cryptococcus neoformans species complex</taxon>
    </lineage>
</organism>
<accession>A0A854QGH4</accession>
<evidence type="ECO:0000256" key="1">
    <source>
        <dbReference type="SAM" id="MobiDB-lite"/>
    </source>
</evidence>